<sequence>MHSDPLLTKQQVNQQIDGLYRAHQAWLYGWLCKKLGNQSDAADLTQDTFVKVMYRYADYYYHEPRALLTTIAKSLLFNLYRRRKVEQAYLSVLAEDSVEQTFDVEDHILLIETLCELCEIIETMPQRQKQVFILSQLEGLSYAEISEKLDISIATIKRDLTKAMAICFMAME</sequence>
<comment type="similarity">
    <text evidence="1">Belongs to the sigma-70 factor family. ECF subfamily.</text>
</comment>
<organism evidence="7 8">
    <name type="scientific">Acinetobacter puyangensis</name>
    <dbReference type="NCBI Taxonomy" id="1096779"/>
    <lineage>
        <taxon>Bacteria</taxon>
        <taxon>Pseudomonadati</taxon>
        <taxon>Pseudomonadota</taxon>
        <taxon>Gammaproteobacteria</taxon>
        <taxon>Moraxellales</taxon>
        <taxon>Moraxellaceae</taxon>
        <taxon>Acinetobacter</taxon>
    </lineage>
</organism>
<keyword evidence="8" id="KW-1185">Reference proteome</keyword>
<dbReference type="InterPro" id="IPR039425">
    <property type="entry name" value="RNA_pol_sigma-70-like"/>
</dbReference>
<dbReference type="GO" id="GO:0003677">
    <property type="term" value="F:DNA binding"/>
    <property type="evidence" value="ECO:0007669"/>
    <property type="project" value="InterPro"/>
</dbReference>
<keyword evidence="3" id="KW-0731">Sigma factor</keyword>
<dbReference type="OrthoDB" id="9797134at2"/>
<dbReference type="CDD" id="cd06171">
    <property type="entry name" value="Sigma70_r4"/>
    <property type="match status" value="1"/>
</dbReference>
<keyword evidence="4" id="KW-0804">Transcription</keyword>
<evidence type="ECO:0000256" key="3">
    <source>
        <dbReference type="ARBA" id="ARBA00023082"/>
    </source>
</evidence>
<dbReference type="InterPro" id="IPR014284">
    <property type="entry name" value="RNA_pol_sigma-70_dom"/>
</dbReference>
<dbReference type="RefSeq" id="WP_097077805.1">
    <property type="nucleotide sequence ID" value="NZ_BAABHT010000020.1"/>
</dbReference>
<dbReference type="NCBIfam" id="TIGR02937">
    <property type="entry name" value="sigma70-ECF"/>
    <property type="match status" value="1"/>
</dbReference>
<reference evidence="8" key="1">
    <citation type="submission" date="2016-09" db="EMBL/GenBank/DDBJ databases">
        <authorList>
            <person name="Varghese N."/>
            <person name="Submissions S."/>
        </authorList>
    </citation>
    <scope>NUCLEOTIDE SEQUENCE [LARGE SCALE GENOMIC DNA]</scope>
    <source>
        <strain evidence="8">ANC 4466</strain>
    </source>
</reference>
<evidence type="ECO:0000313" key="7">
    <source>
        <dbReference type="EMBL" id="SNX43523.1"/>
    </source>
</evidence>
<dbReference type="InterPro" id="IPR013325">
    <property type="entry name" value="RNA_pol_sigma_r2"/>
</dbReference>
<dbReference type="AlphaFoldDB" id="A0A240E5I4"/>
<evidence type="ECO:0000256" key="1">
    <source>
        <dbReference type="ARBA" id="ARBA00010641"/>
    </source>
</evidence>
<keyword evidence="2" id="KW-0805">Transcription regulation</keyword>
<dbReference type="InterPro" id="IPR013324">
    <property type="entry name" value="RNA_pol_sigma_r3/r4-like"/>
</dbReference>
<accession>A0A240E5I4</accession>
<dbReference type="Gene3D" id="1.10.10.10">
    <property type="entry name" value="Winged helix-like DNA-binding domain superfamily/Winged helix DNA-binding domain"/>
    <property type="match status" value="1"/>
</dbReference>
<dbReference type="Pfam" id="PF08281">
    <property type="entry name" value="Sigma70_r4_2"/>
    <property type="match status" value="1"/>
</dbReference>
<dbReference type="InterPro" id="IPR007627">
    <property type="entry name" value="RNA_pol_sigma70_r2"/>
</dbReference>
<dbReference type="GO" id="GO:0016987">
    <property type="term" value="F:sigma factor activity"/>
    <property type="evidence" value="ECO:0007669"/>
    <property type="project" value="UniProtKB-KW"/>
</dbReference>
<protein>
    <submittedName>
        <fullName evidence="7">RNA polymerase sigma-70 factor, ECF subfamily</fullName>
    </submittedName>
</protein>
<dbReference type="PANTHER" id="PTHR43133">
    <property type="entry name" value="RNA POLYMERASE ECF-TYPE SIGMA FACTO"/>
    <property type="match status" value="1"/>
</dbReference>
<evidence type="ECO:0000259" key="6">
    <source>
        <dbReference type="Pfam" id="PF08281"/>
    </source>
</evidence>
<dbReference type="InterPro" id="IPR013249">
    <property type="entry name" value="RNA_pol_sigma70_r4_t2"/>
</dbReference>
<feature type="domain" description="RNA polymerase sigma-70 region 2" evidence="5">
    <location>
        <begin position="19"/>
        <end position="84"/>
    </location>
</feature>
<dbReference type="InterPro" id="IPR036388">
    <property type="entry name" value="WH-like_DNA-bd_sf"/>
</dbReference>
<gene>
    <name evidence="7" type="ORF">SAMN05421731_101565</name>
</gene>
<dbReference type="EMBL" id="OANT01000001">
    <property type="protein sequence ID" value="SNX43523.1"/>
    <property type="molecule type" value="Genomic_DNA"/>
</dbReference>
<evidence type="ECO:0000313" key="8">
    <source>
        <dbReference type="Proteomes" id="UP000219042"/>
    </source>
</evidence>
<feature type="domain" description="RNA polymerase sigma factor 70 region 4 type 2" evidence="6">
    <location>
        <begin position="119"/>
        <end position="165"/>
    </location>
</feature>
<evidence type="ECO:0000259" key="5">
    <source>
        <dbReference type="Pfam" id="PF04542"/>
    </source>
</evidence>
<evidence type="ECO:0000256" key="2">
    <source>
        <dbReference type="ARBA" id="ARBA00023015"/>
    </source>
</evidence>
<dbReference type="SUPFAM" id="SSF88946">
    <property type="entry name" value="Sigma2 domain of RNA polymerase sigma factors"/>
    <property type="match status" value="1"/>
</dbReference>
<dbReference type="Pfam" id="PF04542">
    <property type="entry name" value="Sigma70_r2"/>
    <property type="match status" value="1"/>
</dbReference>
<dbReference type="SUPFAM" id="SSF88659">
    <property type="entry name" value="Sigma3 and sigma4 domains of RNA polymerase sigma factors"/>
    <property type="match status" value="1"/>
</dbReference>
<dbReference type="GO" id="GO:0006352">
    <property type="term" value="P:DNA-templated transcription initiation"/>
    <property type="evidence" value="ECO:0007669"/>
    <property type="project" value="InterPro"/>
</dbReference>
<name>A0A240E5I4_9GAMM</name>
<proteinExistence type="inferred from homology"/>
<dbReference type="Gene3D" id="1.10.1740.10">
    <property type="match status" value="1"/>
</dbReference>
<dbReference type="Proteomes" id="UP000219042">
    <property type="component" value="Unassembled WGS sequence"/>
</dbReference>
<evidence type="ECO:0000256" key="4">
    <source>
        <dbReference type="ARBA" id="ARBA00023163"/>
    </source>
</evidence>
<dbReference type="PANTHER" id="PTHR43133:SF63">
    <property type="entry name" value="RNA POLYMERASE SIGMA FACTOR FECI-RELATED"/>
    <property type="match status" value="1"/>
</dbReference>